<dbReference type="Pfam" id="PF13519">
    <property type="entry name" value="VWA_2"/>
    <property type="match status" value="1"/>
</dbReference>
<evidence type="ECO:0000259" key="2">
    <source>
        <dbReference type="PROSITE" id="PS50234"/>
    </source>
</evidence>
<evidence type="ECO:0000313" key="3">
    <source>
        <dbReference type="EMBL" id="MEF3834489.1"/>
    </source>
</evidence>
<feature type="domain" description="VWFA" evidence="2">
    <location>
        <begin position="26"/>
        <end position="204"/>
    </location>
</feature>
<name>A0ABU7XVD1_9FLAO</name>
<dbReference type="SMART" id="SM00327">
    <property type="entry name" value="VWA"/>
    <property type="match status" value="1"/>
</dbReference>
<keyword evidence="4" id="KW-1185">Reference proteome</keyword>
<dbReference type="EMBL" id="JAODOP010000004">
    <property type="protein sequence ID" value="MEF3834489.1"/>
    <property type="molecule type" value="Genomic_DNA"/>
</dbReference>
<protein>
    <submittedName>
        <fullName evidence="3">VWA domain-containing protein</fullName>
    </submittedName>
</protein>
<dbReference type="PROSITE" id="PS50234">
    <property type="entry name" value="VWFA"/>
    <property type="match status" value="1"/>
</dbReference>
<dbReference type="Proteomes" id="UP001337305">
    <property type="component" value="Unassembled WGS sequence"/>
</dbReference>
<evidence type="ECO:0000256" key="1">
    <source>
        <dbReference type="SAM" id="SignalP"/>
    </source>
</evidence>
<evidence type="ECO:0000313" key="4">
    <source>
        <dbReference type="Proteomes" id="UP001337305"/>
    </source>
</evidence>
<reference evidence="3 4" key="1">
    <citation type="submission" date="2022-09" db="EMBL/GenBank/DDBJ databases">
        <title>Genome sequencing of Flavivirga sp. MEBiC05379.</title>
        <authorList>
            <person name="Oh H.-M."/>
            <person name="Kwon K.K."/>
            <person name="Park M.J."/>
            <person name="Yang S.-H."/>
        </authorList>
    </citation>
    <scope>NUCLEOTIDE SEQUENCE [LARGE SCALE GENOMIC DNA]</scope>
    <source>
        <strain evidence="3 4">MEBiC05379</strain>
    </source>
</reference>
<sequence length="466" mass="50389">MKLLITLFCALGLSIQTYAQQDAPSPILFIYDASGSMWGQLDGKTKKEIASEVLATSVSNLPENQNIGLVTYGHRTKGDCDDVEFMVDITNNSKEKVKNAVIGINPLGRTPLARSATMAINSLKERNTKATIILITDGIESCDGNICDVVTKAKTDGIDFKLHIVGFGLKESETEQLKCAANAGDGKYYDASDASGLGDVLAEATTETVDDPSDNFSIYAVKNGKPVDAWIKVVKAGTNDEIDGARTYRDTGWVYLPPGKYDMIIKPLESTKIKGTTVSIESIKDKIGHQTVSFDGGKINLTTLNNNEGWDCTSKVKTQKGEVVGGSRTYGKPKIIELNPGVYDIEVMALKIKGLKNKFIIEDVTVEATKTVDVSHNFQSGIAMIGVKSGDVLVDAVVSIKTKETGENVAGSRTYTSDSSNPREFMLNPGVYEVKVSAVKKEYAGKKETFTIEVKKGETVTKIISF</sequence>
<dbReference type="InterPro" id="IPR002035">
    <property type="entry name" value="VWF_A"/>
</dbReference>
<gene>
    <name evidence="3" type="ORF">N1F79_15235</name>
</gene>
<keyword evidence="1" id="KW-0732">Signal</keyword>
<organism evidence="3 4">
    <name type="scientific">Flavivirga spongiicola</name>
    <dbReference type="NCBI Taxonomy" id="421621"/>
    <lineage>
        <taxon>Bacteria</taxon>
        <taxon>Pseudomonadati</taxon>
        <taxon>Bacteroidota</taxon>
        <taxon>Flavobacteriia</taxon>
        <taxon>Flavobacteriales</taxon>
        <taxon>Flavobacteriaceae</taxon>
        <taxon>Flavivirga</taxon>
    </lineage>
</organism>
<feature type="chain" id="PRO_5045215412" evidence="1">
    <location>
        <begin position="20"/>
        <end position="466"/>
    </location>
</feature>
<dbReference type="RefSeq" id="WP_303306812.1">
    <property type="nucleotide sequence ID" value="NZ_JAODOP010000004.1"/>
</dbReference>
<proteinExistence type="predicted"/>
<dbReference type="InterPro" id="IPR036465">
    <property type="entry name" value="vWFA_dom_sf"/>
</dbReference>
<comment type="caution">
    <text evidence="3">The sequence shown here is derived from an EMBL/GenBank/DDBJ whole genome shotgun (WGS) entry which is preliminary data.</text>
</comment>
<feature type="signal peptide" evidence="1">
    <location>
        <begin position="1"/>
        <end position="19"/>
    </location>
</feature>
<accession>A0ABU7XVD1</accession>
<dbReference type="SUPFAM" id="SSF53300">
    <property type="entry name" value="vWA-like"/>
    <property type="match status" value="1"/>
</dbReference>
<dbReference type="Gene3D" id="3.40.50.410">
    <property type="entry name" value="von Willebrand factor, type A domain"/>
    <property type="match status" value="1"/>
</dbReference>